<feature type="region of interest" description="Disordered" evidence="1">
    <location>
        <begin position="163"/>
        <end position="185"/>
    </location>
</feature>
<dbReference type="OrthoDB" id="3432244at2759"/>
<protein>
    <submittedName>
        <fullName evidence="2">Uncharacterized protein</fullName>
    </submittedName>
</protein>
<organism evidence="2 3">
    <name type="scientific">Coleophoma cylindrospora</name>
    <dbReference type="NCBI Taxonomy" id="1849047"/>
    <lineage>
        <taxon>Eukaryota</taxon>
        <taxon>Fungi</taxon>
        <taxon>Dikarya</taxon>
        <taxon>Ascomycota</taxon>
        <taxon>Pezizomycotina</taxon>
        <taxon>Leotiomycetes</taxon>
        <taxon>Helotiales</taxon>
        <taxon>Dermateaceae</taxon>
        <taxon>Coleophoma</taxon>
    </lineage>
</organism>
<dbReference type="EMBL" id="PDLM01000009">
    <property type="protein sequence ID" value="RDW69301.1"/>
    <property type="molecule type" value="Genomic_DNA"/>
</dbReference>
<comment type="caution">
    <text evidence="2">The sequence shown here is derived from an EMBL/GenBank/DDBJ whole genome shotgun (WGS) entry which is preliminary data.</text>
</comment>
<dbReference type="AlphaFoldDB" id="A0A3D8R5T8"/>
<dbReference type="Proteomes" id="UP000256645">
    <property type="component" value="Unassembled WGS sequence"/>
</dbReference>
<evidence type="ECO:0000313" key="3">
    <source>
        <dbReference type="Proteomes" id="UP000256645"/>
    </source>
</evidence>
<accession>A0A3D8R5T8</accession>
<feature type="compositionally biased region" description="Low complexity" evidence="1">
    <location>
        <begin position="163"/>
        <end position="173"/>
    </location>
</feature>
<evidence type="ECO:0000256" key="1">
    <source>
        <dbReference type="SAM" id="MobiDB-lite"/>
    </source>
</evidence>
<sequence length="416" mass="46670">MSRTRARIETITGLALLQRIYPTAPTQANPTPEPEEQHELQRALAKIHSHLDAGLVTPSTLEAAAQRLFPSTPTASAASIPEFLEATLAALASAASEHEEGETREELKRQIGEIKTRCQAVLAREEAKEEEWKKQHPKEAEWEAELRALGQVLDGVFEVQTTSTTAAKSSPAANEQPEQASQEEEDIHWAAVEHASQSLLALLRTYPIPTSIISKSNIEKSVHNVLDAFQRLDRHGVTRRWPGDWEAAERCWGVLDMVGSGLQFLKVLEKRVAGTGGEKPTSKSVFFLKSAPPAIFIFASSNQEWISRRLREIKNSLLDVALHENDPINRSDESRWNSVFRQLESLEQFLEEEGRAASAKTIRESGIDEVMRQLCERLEALHRESSPNEDQAQYALMHVSWELAMRIRSSFDAMKE</sequence>
<reference evidence="2 3" key="1">
    <citation type="journal article" date="2018" name="IMA Fungus">
        <title>IMA Genome-F 9: Draft genome sequence of Annulohypoxylon stygium, Aspergillus mulundensis, Berkeleyomyces basicola (syn. Thielaviopsis basicola), Ceratocystis smalleyi, two Cercospora beticola strains, Coleophoma cylindrospora, Fusarium fracticaudum, Phialophora cf. hyalina, and Morchella septimelata.</title>
        <authorList>
            <person name="Wingfield B.D."/>
            <person name="Bills G.F."/>
            <person name="Dong Y."/>
            <person name="Huang W."/>
            <person name="Nel W.J."/>
            <person name="Swalarsk-Parry B.S."/>
            <person name="Vaghefi N."/>
            <person name="Wilken P.M."/>
            <person name="An Z."/>
            <person name="de Beer Z.W."/>
            <person name="De Vos L."/>
            <person name="Chen L."/>
            <person name="Duong T.A."/>
            <person name="Gao Y."/>
            <person name="Hammerbacher A."/>
            <person name="Kikkert J.R."/>
            <person name="Li Y."/>
            <person name="Li H."/>
            <person name="Li K."/>
            <person name="Li Q."/>
            <person name="Liu X."/>
            <person name="Ma X."/>
            <person name="Naidoo K."/>
            <person name="Pethybridge S.J."/>
            <person name="Sun J."/>
            <person name="Steenkamp E.T."/>
            <person name="van der Nest M.A."/>
            <person name="van Wyk S."/>
            <person name="Wingfield M.J."/>
            <person name="Xiong C."/>
            <person name="Yue Q."/>
            <person name="Zhang X."/>
        </authorList>
    </citation>
    <scope>NUCLEOTIDE SEQUENCE [LARGE SCALE GENOMIC DNA]</scope>
    <source>
        <strain evidence="2 3">BP6252</strain>
    </source>
</reference>
<evidence type="ECO:0000313" key="2">
    <source>
        <dbReference type="EMBL" id="RDW69301.1"/>
    </source>
</evidence>
<keyword evidence="3" id="KW-1185">Reference proteome</keyword>
<gene>
    <name evidence="2" type="ORF">BP6252_08321</name>
</gene>
<name>A0A3D8R5T8_9HELO</name>
<proteinExistence type="predicted"/>